<organism evidence="2 3">
    <name type="scientific">Trichoderma harzianum CBS 226.95</name>
    <dbReference type="NCBI Taxonomy" id="983964"/>
    <lineage>
        <taxon>Eukaryota</taxon>
        <taxon>Fungi</taxon>
        <taxon>Dikarya</taxon>
        <taxon>Ascomycota</taxon>
        <taxon>Pezizomycotina</taxon>
        <taxon>Sordariomycetes</taxon>
        <taxon>Hypocreomycetidae</taxon>
        <taxon>Hypocreales</taxon>
        <taxon>Hypocreaceae</taxon>
        <taxon>Trichoderma</taxon>
    </lineage>
</organism>
<dbReference type="Proteomes" id="UP000241690">
    <property type="component" value="Unassembled WGS sequence"/>
</dbReference>
<dbReference type="RefSeq" id="XP_024777909.1">
    <property type="nucleotide sequence ID" value="XM_024918690.1"/>
</dbReference>
<accession>A0A2T4AMF6</accession>
<sequence length="61" mass="6777">MPRYIAYLGLVLLQEAVMALIVTSLSNIKTYQFPSLWPDLLEAALSPIIISHILITGYLST</sequence>
<name>A0A2T4AMF6_TRIHA</name>
<protein>
    <submittedName>
        <fullName evidence="2">Uncharacterized protein</fullName>
    </submittedName>
</protein>
<evidence type="ECO:0000313" key="2">
    <source>
        <dbReference type="EMBL" id="PTB58232.1"/>
    </source>
</evidence>
<dbReference type="GeneID" id="36627259"/>
<proteinExistence type="predicted"/>
<dbReference type="AlphaFoldDB" id="A0A2T4AMF6"/>
<gene>
    <name evidence="2" type="ORF">M431DRAFT_505775</name>
</gene>
<feature type="transmembrane region" description="Helical" evidence="1">
    <location>
        <begin position="6"/>
        <end position="28"/>
    </location>
</feature>
<keyword evidence="1" id="KW-0472">Membrane</keyword>
<evidence type="ECO:0000256" key="1">
    <source>
        <dbReference type="SAM" id="Phobius"/>
    </source>
</evidence>
<dbReference type="EMBL" id="KZ679677">
    <property type="protein sequence ID" value="PTB58232.1"/>
    <property type="molecule type" value="Genomic_DNA"/>
</dbReference>
<evidence type="ECO:0000313" key="3">
    <source>
        <dbReference type="Proteomes" id="UP000241690"/>
    </source>
</evidence>
<keyword evidence="1" id="KW-1133">Transmembrane helix</keyword>
<keyword evidence="1" id="KW-0812">Transmembrane</keyword>
<reference evidence="2 3" key="1">
    <citation type="submission" date="2016-07" db="EMBL/GenBank/DDBJ databases">
        <title>Multiple horizontal gene transfer events from other fungi enriched the ability of initially mycotrophic Trichoderma (Ascomycota) to feed on dead plant biomass.</title>
        <authorList>
            <consortium name="DOE Joint Genome Institute"/>
            <person name="Aerts A."/>
            <person name="Atanasova L."/>
            <person name="Chenthamara K."/>
            <person name="Zhang J."/>
            <person name="Grujic M."/>
            <person name="Henrissat B."/>
            <person name="Kuo A."/>
            <person name="Salamov A."/>
            <person name="Lipzen A."/>
            <person name="Labutti K."/>
            <person name="Barry K."/>
            <person name="Miao Y."/>
            <person name="Rahimi M.J."/>
            <person name="Shen Q."/>
            <person name="Grigoriev I.V."/>
            <person name="Kubicek C.P."/>
            <person name="Druzhinina I.S."/>
        </authorList>
    </citation>
    <scope>NUCLEOTIDE SEQUENCE [LARGE SCALE GENOMIC DNA]</scope>
    <source>
        <strain evidence="2 3">CBS 226.95</strain>
    </source>
</reference>
<feature type="transmembrane region" description="Helical" evidence="1">
    <location>
        <begin position="40"/>
        <end position="59"/>
    </location>
</feature>
<keyword evidence="3" id="KW-1185">Reference proteome</keyword>